<accession>A0A0K8QP04</accession>
<dbReference type="Proteomes" id="UP000253740">
    <property type="component" value="Unassembled WGS sequence"/>
</dbReference>
<keyword evidence="2" id="KW-0808">Transferase</keyword>
<dbReference type="Pfam" id="PF24793">
    <property type="entry name" value="GINT1_N"/>
    <property type="match status" value="1"/>
</dbReference>
<dbReference type="InterPro" id="IPR056442">
    <property type="entry name" value="GINT1_N"/>
</dbReference>
<dbReference type="AlphaFoldDB" id="A0A0K8QP04"/>
<dbReference type="Gene3D" id="2.115.10.20">
    <property type="entry name" value="Glycosyl hydrolase domain, family 43"/>
    <property type="match status" value="1"/>
</dbReference>
<evidence type="ECO:0000313" key="3">
    <source>
        <dbReference type="Proteomes" id="UP000253740"/>
    </source>
</evidence>
<dbReference type="EMBL" id="DF970208">
    <property type="protein sequence ID" value="GAP66456.1"/>
    <property type="molecule type" value="Genomic_DNA"/>
</dbReference>
<feature type="domain" description="Glucosamine inositolphosphorylceramide transferase 1 N-terminal" evidence="1">
    <location>
        <begin position="311"/>
        <end position="515"/>
    </location>
</feature>
<organism evidence="2">
    <name type="scientific">Mizugakiibacter sediminis</name>
    <dbReference type="NCBI Taxonomy" id="1475481"/>
    <lineage>
        <taxon>Bacteria</taxon>
        <taxon>Pseudomonadati</taxon>
        <taxon>Pseudomonadota</taxon>
        <taxon>Gammaproteobacteria</taxon>
        <taxon>Lysobacterales</taxon>
        <taxon>Rhodanobacteraceae</taxon>
        <taxon>Mizugakiibacter</taxon>
    </lineage>
</organism>
<evidence type="ECO:0000259" key="1">
    <source>
        <dbReference type="Pfam" id="PF24793"/>
    </source>
</evidence>
<sequence length="568" mass="62591">MDMGRTPQAAARSALYPPLPAGTRPLRVVALVDRTQVPAWLAAALAGLGEGGAAELVALAAVRTGRPPRGSRLFDAYLRLDMRFAGAMGAVHASRDLAALLPAVPRHAWRAASDAPLELDAEAAAELARLSPDLVLSFGLALPATKLAAMATHGVWSFGRDATDPMRAAFWMFAAFDRGEAVTPGGLGVHRSDRGRWELLEASVGSTALLSHARNRAYQLQKTPALLRRALRRLALGEEPEARPLPAAHAPDGMSCVALALRLLVRAADRHLPRLGKIEHWYLLWRQSSARLDPQAPGVEGFQRLDPPLGAFWADPCAYVHEGRRAIFVEELDYASGRGHISAIEPDADGAHRSGVVVKAACHLSYPRVFAWRDQLYLTFEAALERRLPLWRARRFPYEWEPVADLLRGYRMVDGTLHEEGGRWYLFVCVAETPFDDGGREWNELFLFHADSPLGPWLPHARNPIVADVRSARPAGGLFRHRGRLIRPAQDCGPDYGYRIVFQEVLELSPERYAERPLGALAPDWQPGLRGCHTYSVHDDLEVLDVKLLAPRRYARPARKAGDGRSPA</sequence>
<reference evidence="2" key="1">
    <citation type="submission" date="2015-08" db="EMBL/GenBank/DDBJ databases">
        <title>Complete DNA Sequence of Pseudomonas syringae pv. actinidiae, the Causal Agent of Kiwifruit Canker Disease.</title>
        <authorList>
            <person name="Rikkerink E.H.A."/>
            <person name="Fineran P.C."/>
        </authorList>
    </citation>
    <scope>NUCLEOTIDE SEQUENCE</scope>
    <source>
        <strain evidence="2">SkMP5</strain>
    </source>
</reference>
<dbReference type="InterPro" id="IPR023296">
    <property type="entry name" value="Glyco_hydro_beta-prop_sf"/>
</dbReference>
<dbReference type="OrthoDB" id="3771157at2"/>
<evidence type="ECO:0000313" key="2">
    <source>
        <dbReference type="EMBL" id="GAP66456.1"/>
    </source>
</evidence>
<gene>
    <name evidence="2" type="ORF">MBSD_n1764</name>
</gene>
<dbReference type="STRING" id="1475481.GCA_000953855_01799"/>
<dbReference type="RefSeq" id="WP_148667853.1">
    <property type="nucleotide sequence ID" value="NZ_DF970208.1"/>
</dbReference>
<dbReference type="GO" id="GO:0016740">
    <property type="term" value="F:transferase activity"/>
    <property type="evidence" value="ECO:0007669"/>
    <property type="project" value="UniProtKB-KW"/>
</dbReference>
<dbReference type="SUPFAM" id="SSF75005">
    <property type="entry name" value="Arabinanase/levansucrase/invertase"/>
    <property type="match status" value="1"/>
</dbReference>
<protein>
    <submittedName>
        <fullName evidence="2">Putative formyl transferase</fullName>
    </submittedName>
</protein>
<proteinExistence type="predicted"/>
<keyword evidence="3" id="KW-1185">Reference proteome</keyword>
<name>A0A0K8QP04_9GAMM</name>